<sequence>MSLKRSSTDLVPTLLSMYDTLLAERLSVDGGQFVKNLSGTCTSNGSSSSSTRSSATAASTTTDGIGGGWGSEKLETKNGMQSATSGSRLKGPSSSTINGGGGYTAGTGKRCDWNSAVSVSTLFHAGMELGGGSVSNNKSNNNGGCPTSGATVDISDNNKTITTAVLTRAHWTTTNLINQQKYLNTNKNGAINKNLLHPAGDLNSGSSSNMPHGAENQKRPLSVNSIASSASSSSCSSESSSLNVPGGTTPQLLAPKASPEEEITLDLTTDEQSARNHRSAKTKNLITTNANGKANNDSTSSMDSSHRCFSNSATKDCGENATNNLDGRGRISFPIQTQTNFKFCDPNLSYMDRVVMEIVETERTFVRDLQEIISADETFTKRTMGTTAGCQKAPTILWYGVFEGYLNYWTIQQEEALALDDIKELFSNIEEIYDFNSEFLERLEVCGLNPVEVAKCFVTKNEGFSIYTQYCTNYPRTMSLLTEMMRHSSKLFRERQSVMGHSLPLGSYLLKPVQRILKYHLLLQNIVKHYEPGTEGHETIVEALSAMTNIAHHINDMKRKHEHAVRVQEIQSLLYGWQGEDLTTYGELCAEGTFRAFGCKALRHVFLFDKMVLITKKKEDGVLYHKTHIMCSNLMLIESVPGEPLSFHVIPFDNPRLQTTLQARNLEQKREWTLLLKRVILENYHAVIPSHARRILFRNSGLNGTGEEYKLLNLNEFNSSPSSSLSNYLVFDTVDNEMDMWLKRRVADGNVEKAPTKRQHSAPEYLERRKQGKSESSLKARLRKARKSDMMSPKEVKKLSGWRRKSEPGIYHTHESGKSGGKGNSELMSPSHHGTSNLTLDSTESSIGEEDGEYFEEEDEEEPSQLEGGEEECLPSVEERRESIEEIVGQLVMQNREFQRILMSKEVQRKRITHLRKALTQYQRRQLHEEDEGEESEAETETEDHQTSSPNKNTNPKDGKKRGNNNSSGSNASQGSSSNGIGSSSDVAEMSSENICIEPNDDVVMSTAATLKNVQRTVSDPGNKATLTPRRHGPFSHYDPLSLLWSSFRRSGDNNRAGKQQGDSPVLLKSSSKGKTSIRHTHSFSCSRKEPHHQGADETMKDPLPLPHGDSGVFPNSFTSDSSSSSEANIPTLPAVWLKQHLENLATPNNKSGSLPRSFQVGQQHTLPSPQPTRDSPNPQTPDEMTNFLFKSRLRDGKLADRPITIASDKPCSSDINYDEMEQYMNKFNNQIGRRSPNSCSLNAEDLVADLTPMTSMENINNLHPDHKIYRSSKSSIRHMLYSVTHRLSSLKVNMLTGGGGGSGVGGSAKENINFGSFSNISATSDTSSTKTSTTPENNNGRKMSNGNGLKNLNMLPRNYRKALKQKLRNIVKEDRDSDSENCCESVTCSSGSSGFGSIGSSESSNNLTSKIGARLAHQSSTEQSDYALSKLLLNDGPLRPQSVMSISSTVTSASSTDEKASSGLGESLSGSNGHIPESCCGTLDGLEMHDGVAKSLYRPNRKAINHKELYLSYIDQEVDAQSDSDSADSFYERSFEAIETLLESELFPDSAIYSAEENASTNSSIQGSQYSSSWGLSSSFQDSLDSASKSPSLRHPCFSNNAHLNSISMLAARLSNSRLPPSPVPNDNHNSRRSSRLIRSQAILDKLKHLEQCSQFHREGLPSPSFEGIKSIQERRNELELWKQGRISRGEDECETSSQHSTSTINTVIELSPSKSTSFPSSRRCSDTDSSGGNSPLTERAISRNSMLTSRCGSGNIQTSGSGDPMPKGWVRLLVGKLQSAETEGVE</sequence>
<feature type="region of interest" description="Disordered" evidence="2">
    <location>
        <begin position="133"/>
        <end position="152"/>
    </location>
</feature>
<evidence type="ECO:0000256" key="2">
    <source>
        <dbReference type="SAM" id="MobiDB-lite"/>
    </source>
</evidence>
<name>A0A226EQJ7_FOLCA</name>
<feature type="compositionally biased region" description="Basic and acidic residues" evidence="2">
    <location>
        <begin position="765"/>
        <end position="778"/>
    </location>
</feature>
<feature type="region of interest" description="Disordered" evidence="2">
    <location>
        <begin position="1147"/>
        <end position="1185"/>
    </location>
</feature>
<feature type="compositionally biased region" description="Polar residues" evidence="2">
    <location>
        <begin position="1729"/>
        <end position="1763"/>
    </location>
</feature>
<protein>
    <submittedName>
        <fullName evidence="4">Pleckstrin y domain-containing family G member 1</fullName>
    </submittedName>
</protein>
<dbReference type="Proteomes" id="UP000198287">
    <property type="component" value="Unassembled WGS sequence"/>
</dbReference>
<feature type="region of interest" description="Disordered" evidence="2">
    <location>
        <begin position="194"/>
        <end position="259"/>
    </location>
</feature>
<feature type="region of interest" description="Disordered" evidence="2">
    <location>
        <begin position="1689"/>
        <end position="1770"/>
    </location>
</feature>
<feature type="compositionally biased region" description="Polar residues" evidence="2">
    <location>
        <begin position="242"/>
        <end position="251"/>
    </location>
</feature>
<dbReference type="InterPro" id="IPR043324">
    <property type="entry name" value="PH_PLEKHG1_G2_G3"/>
</dbReference>
<keyword evidence="5" id="KW-1185">Reference proteome</keyword>
<reference evidence="4 5" key="1">
    <citation type="submission" date="2015-12" db="EMBL/GenBank/DDBJ databases">
        <title>The genome of Folsomia candida.</title>
        <authorList>
            <person name="Faddeeva A."/>
            <person name="Derks M.F."/>
            <person name="Anvar Y."/>
            <person name="Smit S."/>
            <person name="Van Straalen N."/>
            <person name="Roelofs D."/>
        </authorList>
    </citation>
    <scope>NUCLEOTIDE SEQUENCE [LARGE SCALE GENOMIC DNA]</scope>
    <source>
        <strain evidence="4 5">VU population</strain>
        <tissue evidence="4">Whole body</tissue>
    </source>
</reference>
<dbReference type="InterPro" id="IPR035899">
    <property type="entry name" value="DBL_dom_sf"/>
</dbReference>
<feature type="region of interest" description="Disordered" evidence="2">
    <location>
        <begin position="1372"/>
        <end position="1404"/>
    </location>
</feature>
<feature type="compositionally biased region" description="Low complexity" evidence="2">
    <location>
        <begin position="964"/>
        <end position="985"/>
    </location>
</feature>
<feature type="region of interest" description="Disordered" evidence="2">
    <location>
        <begin position="751"/>
        <end position="881"/>
    </location>
</feature>
<dbReference type="PANTHER" id="PTHR45924">
    <property type="entry name" value="FI17866P1"/>
    <property type="match status" value="1"/>
</dbReference>
<feature type="region of interest" description="Disordered" evidence="2">
    <location>
        <begin position="39"/>
        <end position="101"/>
    </location>
</feature>
<feature type="compositionally biased region" description="Polar residues" evidence="2">
    <location>
        <begin position="1697"/>
        <end position="1710"/>
    </location>
</feature>
<dbReference type="SUPFAM" id="SSF50729">
    <property type="entry name" value="PH domain-like"/>
    <property type="match status" value="1"/>
</dbReference>
<feature type="region of interest" description="Disordered" evidence="2">
    <location>
        <begin position="1320"/>
        <end position="1354"/>
    </location>
</feature>
<feature type="compositionally biased region" description="Basic and acidic residues" evidence="2">
    <location>
        <begin position="787"/>
        <end position="817"/>
    </location>
</feature>
<feature type="domain" description="DH" evidence="3">
    <location>
        <begin position="350"/>
        <end position="557"/>
    </location>
</feature>
<feature type="compositionally biased region" description="Acidic residues" evidence="2">
    <location>
        <begin position="929"/>
        <end position="942"/>
    </location>
</feature>
<feature type="region of interest" description="Disordered" evidence="2">
    <location>
        <begin position="1052"/>
        <end position="1126"/>
    </location>
</feature>
<dbReference type="STRING" id="158441.A0A226EQJ7"/>
<evidence type="ECO:0000313" key="5">
    <source>
        <dbReference type="Proteomes" id="UP000198287"/>
    </source>
</evidence>
<dbReference type="InterPro" id="IPR011993">
    <property type="entry name" value="PH-like_dom_sf"/>
</dbReference>
<dbReference type="CDD" id="cd13243">
    <property type="entry name" value="PH_PLEKHG1_G2_G3"/>
    <property type="match status" value="1"/>
</dbReference>
<feature type="compositionally biased region" description="Polar residues" evidence="2">
    <location>
        <begin position="826"/>
        <end position="846"/>
    </location>
</feature>
<dbReference type="GO" id="GO:0031267">
    <property type="term" value="F:small GTPase binding"/>
    <property type="evidence" value="ECO:0007669"/>
    <property type="project" value="TreeGrafter"/>
</dbReference>
<feature type="compositionally biased region" description="Low complexity" evidence="2">
    <location>
        <begin position="222"/>
        <end position="241"/>
    </location>
</feature>
<accession>A0A226EQJ7</accession>
<dbReference type="SUPFAM" id="SSF48065">
    <property type="entry name" value="DBL homology domain (DH-domain)"/>
    <property type="match status" value="1"/>
</dbReference>
<feature type="compositionally biased region" description="Polar residues" evidence="2">
    <location>
        <begin position="1057"/>
        <end position="1075"/>
    </location>
</feature>
<keyword evidence="1" id="KW-0597">Phosphoprotein</keyword>
<feature type="compositionally biased region" description="Low complexity" evidence="2">
    <location>
        <begin position="39"/>
        <end position="63"/>
    </location>
</feature>
<dbReference type="GO" id="GO:0005085">
    <property type="term" value="F:guanyl-nucleotide exchange factor activity"/>
    <property type="evidence" value="ECO:0007669"/>
    <property type="project" value="InterPro"/>
</dbReference>
<organism evidence="4 5">
    <name type="scientific">Folsomia candida</name>
    <name type="common">Springtail</name>
    <dbReference type="NCBI Taxonomy" id="158441"/>
    <lineage>
        <taxon>Eukaryota</taxon>
        <taxon>Metazoa</taxon>
        <taxon>Ecdysozoa</taxon>
        <taxon>Arthropoda</taxon>
        <taxon>Hexapoda</taxon>
        <taxon>Collembola</taxon>
        <taxon>Entomobryomorpha</taxon>
        <taxon>Isotomoidea</taxon>
        <taxon>Isotomidae</taxon>
        <taxon>Proisotominae</taxon>
        <taxon>Folsomia</taxon>
    </lineage>
</organism>
<feature type="compositionally biased region" description="Polar residues" evidence="2">
    <location>
        <begin position="78"/>
        <end position="97"/>
    </location>
</feature>
<feature type="region of interest" description="Disordered" evidence="2">
    <location>
        <begin position="1014"/>
        <end position="1038"/>
    </location>
</feature>
<evidence type="ECO:0000313" key="4">
    <source>
        <dbReference type="EMBL" id="OXA59324.1"/>
    </source>
</evidence>
<proteinExistence type="predicted"/>
<dbReference type="Pfam" id="PF00621">
    <property type="entry name" value="RhoGEF"/>
    <property type="match status" value="1"/>
</dbReference>
<feature type="region of interest" description="Disordered" evidence="2">
    <location>
        <begin position="1617"/>
        <end position="1636"/>
    </location>
</feature>
<dbReference type="PROSITE" id="PS50010">
    <property type="entry name" value="DH_2"/>
    <property type="match status" value="1"/>
</dbReference>
<evidence type="ECO:0000259" key="3">
    <source>
        <dbReference type="PROSITE" id="PS50010"/>
    </source>
</evidence>
<comment type="caution">
    <text evidence="4">The sequence shown here is derived from an EMBL/GenBank/DDBJ whole genome shotgun (WGS) entry which is preliminary data.</text>
</comment>
<feature type="compositionally biased region" description="Polar residues" evidence="2">
    <location>
        <begin position="1336"/>
        <end position="1351"/>
    </location>
</feature>
<feature type="compositionally biased region" description="Low complexity" evidence="2">
    <location>
        <begin position="1713"/>
        <end position="1724"/>
    </location>
</feature>
<feature type="region of interest" description="Disordered" evidence="2">
    <location>
        <begin position="922"/>
        <end position="990"/>
    </location>
</feature>
<dbReference type="Gene3D" id="1.20.900.10">
    <property type="entry name" value="Dbl homology (DH) domain"/>
    <property type="match status" value="1"/>
</dbReference>
<dbReference type="Pfam" id="PF22697">
    <property type="entry name" value="SOS1_NGEF_PH"/>
    <property type="match status" value="1"/>
</dbReference>
<dbReference type="InterPro" id="IPR000219">
    <property type="entry name" value="DH_dom"/>
</dbReference>
<dbReference type="EMBL" id="LNIX01000002">
    <property type="protein sequence ID" value="OXA59324.1"/>
    <property type="molecule type" value="Genomic_DNA"/>
</dbReference>
<dbReference type="SMART" id="SM00325">
    <property type="entry name" value="RhoGEF"/>
    <property type="match status" value="1"/>
</dbReference>
<feature type="compositionally biased region" description="Polar residues" evidence="2">
    <location>
        <begin position="947"/>
        <end position="956"/>
    </location>
</feature>
<feature type="compositionally biased region" description="Basic and acidic residues" evidence="2">
    <location>
        <begin position="1087"/>
        <end position="1101"/>
    </location>
</feature>
<feature type="compositionally biased region" description="Acidic residues" evidence="2">
    <location>
        <begin position="847"/>
        <end position="873"/>
    </location>
</feature>
<feature type="compositionally biased region" description="Polar residues" evidence="2">
    <location>
        <begin position="1147"/>
        <end position="1184"/>
    </location>
</feature>
<dbReference type="OrthoDB" id="1594986at2759"/>
<feature type="compositionally biased region" description="Low complexity" evidence="2">
    <location>
        <begin position="134"/>
        <end position="144"/>
    </location>
</feature>
<dbReference type="InterPro" id="IPR055251">
    <property type="entry name" value="SOS1_NGEF_PH"/>
</dbReference>
<dbReference type="CDD" id="cd00160">
    <property type="entry name" value="RhoGEF"/>
    <property type="match status" value="1"/>
</dbReference>
<feature type="compositionally biased region" description="Low complexity" evidence="2">
    <location>
        <begin position="1322"/>
        <end position="1335"/>
    </location>
</feature>
<dbReference type="Gene3D" id="2.30.29.30">
    <property type="entry name" value="Pleckstrin-homology domain (PH domain)/Phosphotyrosine-binding domain (PTB)"/>
    <property type="match status" value="1"/>
</dbReference>
<evidence type="ECO:0000256" key="1">
    <source>
        <dbReference type="ARBA" id="ARBA00022553"/>
    </source>
</evidence>
<feature type="region of interest" description="Disordered" evidence="2">
    <location>
        <begin position="1447"/>
        <end position="1472"/>
    </location>
</feature>
<dbReference type="PANTHER" id="PTHR45924:SF2">
    <property type="entry name" value="FI17866P1"/>
    <property type="match status" value="1"/>
</dbReference>
<gene>
    <name evidence="4" type="ORF">Fcan01_06082</name>
</gene>
<feature type="compositionally biased region" description="Low complexity" evidence="2">
    <location>
        <begin position="1117"/>
        <end position="1126"/>
    </location>
</feature>